<dbReference type="PROSITE" id="PS50889">
    <property type="entry name" value="S4"/>
    <property type="match status" value="1"/>
</dbReference>
<keyword evidence="2" id="KW-0694">RNA-binding</keyword>
<sequence>MPRLDQLLARNLGQSRREVTRLLRRGAVAGPGGERLRDGRLAIATTQLPFEVEVSGVVLQLRLHVHLIQHKPVGVVTSRNDDRHPTAWGLLEGAPMHAELRAIGRLDLDAAGLLLWTTDTPQVHALTHPNRAVPRSYQVALARPWTPAPLGPTGSPELRLADGSRPRITELGPLLERDLHPALQPPPGTGALAQITLLDGAYHEVKRIFAALDSHVLLLVRVAHAGLWLPETLEAGAWRELTSLPGGGP</sequence>
<proteinExistence type="predicted"/>
<dbReference type="Gene3D" id="3.30.70.1560">
    <property type="entry name" value="Alpha-L RNA-binding motif"/>
    <property type="match status" value="1"/>
</dbReference>
<protein>
    <submittedName>
        <fullName evidence="4">Ribosomal small subunit pseudouridine synthase A</fullName>
    </submittedName>
</protein>
<dbReference type="InterPro" id="IPR020094">
    <property type="entry name" value="TruA/RsuA/RluB/E/F_N"/>
</dbReference>
<evidence type="ECO:0000256" key="1">
    <source>
        <dbReference type="ARBA" id="ARBA00023235"/>
    </source>
</evidence>
<dbReference type="InterPro" id="IPR042092">
    <property type="entry name" value="PsdUridine_s_RsuA/RluB/E/F_cat"/>
</dbReference>
<dbReference type="GO" id="GO:0140098">
    <property type="term" value="F:catalytic activity, acting on RNA"/>
    <property type="evidence" value="ECO:0007669"/>
    <property type="project" value="UniProtKB-ARBA"/>
</dbReference>
<dbReference type="Pfam" id="PF00849">
    <property type="entry name" value="PseudoU_synth_2"/>
    <property type="match status" value="1"/>
</dbReference>
<dbReference type="EMBL" id="JMCC02000063">
    <property type="protein sequence ID" value="KIG14921.1"/>
    <property type="molecule type" value="Genomic_DNA"/>
</dbReference>
<dbReference type="PANTHER" id="PTHR47683">
    <property type="entry name" value="PSEUDOURIDINE SYNTHASE FAMILY PROTEIN-RELATED"/>
    <property type="match status" value="1"/>
</dbReference>
<dbReference type="PANTHER" id="PTHR47683:SF4">
    <property type="entry name" value="PSEUDOURIDINE SYNTHASE"/>
    <property type="match status" value="1"/>
</dbReference>
<evidence type="ECO:0000256" key="2">
    <source>
        <dbReference type="PROSITE-ProRule" id="PRU00182"/>
    </source>
</evidence>
<dbReference type="InterPro" id="IPR050343">
    <property type="entry name" value="RsuA_PseudoU_synthase"/>
</dbReference>
<evidence type="ECO:0000313" key="4">
    <source>
        <dbReference type="EMBL" id="KIG14921.1"/>
    </source>
</evidence>
<dbReference type="InterPro" id="IPR006145">
    <property type="entry name" value="PsdUridine_synth_RsuA/RluA"/>
</dbReference>
<keyword evidence="1" id="KW-0413">Isomerase</keyword>
<name>A0A0C2CUW8_9BACT</name>
<dbReference type="Proteomes" id="UP000031599">
    <property type="component" value="Unassembled WGS sequence"/>
</dbReference>
<dbReference type="InterPro" id="IPR020103">
    <property type="entry name" value="PsdUridine_synth_cat_dom_sf"/>
</dbReference>
<dbReference type="Gene3D" id="3.30.70.580">
    <property type="entry name" value="Pseudouridine synthase I, catalytic domain, N-terminal subdomain"/>
    <property type="match status" value="1"/>
</dbReference>
<dbReference type="AlphaFoldDB" id="A0A0C2CUW8"/>
<dbReference type="CDD" id="cd00165">
    <property type="entry name" value="S4"/>
    <property type="match status" value="1"/>
</dbReference>
<evidence type="ECO:0000259" key="3">
    <source>
        <dbReference type="Pfam" id="PF00849"/>
    </source>
</evidence>
<dbReference type="RefSeq" id="WP_052552718.1">
    <property type="nucleotide sequence ID" value="NZ_JMCC02000063.1"/>
</dbReference>
<organism evidence="4 5">
    <name type="scientific">Enhygromyxa salina</name>
    <dbReference type="NCBI Taxonomy" id="215803"/>
    <lineage>
        <taxon>Bacteria</taxon>
        <taxon>Pseudomonadati</taxon>
        <taxon>Myxococcota</taxon>
        <taxon>Polyangia</taxon>
        <taxon>Nannocystales</taxon>
        <taxon>Nannocystaceae</taxon>
        <taxon>Enhygromyxa</taxon>
    </lineage>
</organism>
<gene>
    <name evidence="4" type="ORF">DB30_06223</name>
</gene>
<feature type="domain" description="Pseudouridine synthase RsuA/RluA-like" evidence="3">
    <location>
        <begin position="67"/>
        <end position="211"/>
    </location>
</feature>
<dbReference type="GO" id="GO:0001522">
    <property type="term" value="P:pseudouridine synthesis"/>
    <property type="evidence" value="ECO:0007669"/>
    <property type="project" value="InterPro"/>
</dbReference>
<dbReference type="GO" id="GO:0006396">
    <property type="term" value="P:RNA processing"/>
    <property type="evidence" value="ECO:0007669"/>
    <property type="project" value="UniProtKB-ARBA"/>
</dbReference>
<dbReference type="GO" id="GO:0003723">
    <property type="term" value="F:RNA binding"/>
    <property type="evidence" value="ECO:0007669"/>
    <property type="project" value="UniProtKB-KW"/>
</dbReference>
<comment type="caution">
    <text evidence="4">The sequence shown here is derived from an EMBL/GenBank/DDBJ whole genome shotgun (WGS) entry which is preliminary data.</text>
</comment>
<dbReference type="SUPFAM" id="SSF55120">
    <property type="entry name" value="Pseudouridine synthase"/>
    <property type="match status" value="1"/>
</dbReference>
<evidence type="ECO:0000313" key="5">
    <source>
        <dbReference type="Proteomes" id="UP000031599"/>
    </source>
</evidence>
<reference evidence="4 5" key="1">
    <citation type="submission" date="2014-12" db="EMBL/GenBank/DDBJ databases">
        <title>Genome assembly of Enhygromyxa salina DSM 15201.</title>
        <authorList>
            <person name="Sharma G."/>
            <person name="Subramanian S."/>
        </authorList>
    </citation>
    <scope>NUCLEOTIDE SEQUENCE [LARGE SCALE GENOMIC DNA]</scope>
    <source>
        <strain evidence="4 5">DSM 15201</strain>
    </source>
</reference>
<accession>A0A0C2CUW8</accession>
<dbReference type="GO" id="GO:0009982">
    <property type="term" value="F:pseudouridine synthase activity"/>
    <property type="evidence" value="ECO:0007669"/>
    <property type="project" value="InterPro"/>
</dbReference>